<sequence>MITLCILLLLVGFSLCYSTSKKMQPAPILGFEPMLGPNPVIKTGLGLTFLGLALGCTLINFGLTTGIFVYLVFLMTVASLVILLAPLKLLSPLVVVPILFVLAVLENYVF</sequence>
<reference evidence="1 2" key="1">
    <citation type="submission" date="2016-12" db="EMBL/GenBank/DDBJ databases">
        <authorList>
            <person name="Song W.-J."/>
            <person name="Kurnit D.M."/>
        </authorList>
    </citation>
    <scope>NUCLEOTIDE SEQUENCE [LARGE SCALE GENOMIC DNA]</scope>
    <source>
        <strain evidence="1 2">HSG9</strain>
    </source>
</reference>
<proteinExistence type="predicted"/>
<dbReference type="RefSeq" id="WP_080319470.1">
    <property type="nucleotide sequence ID" value="NZ_MTBC01000008.1"/>
</dbReference>
<name>A0A1V6LQA6_9FLAO</name>
<dbReference type="AlphaFoldDB" id="A0A1V6LQA6"/>
<protein>
    <submittedName>
        <fullName evidence="1">Uncharacterized protein</fullName>
    </submittedName>
</protein>
<dbReference type="EMBL" id="MTBC01000008">
    <property type="protein sequence ID" value="OQD42146.1"/>
    <property type="molecule type" value="Genomic_DNA"/>
</dbReference>
<evidence type="ECO:0000313" key="1">
    <source>
        <dbReference type="EMBL" id="OQD42146.1"/>
    </source>
</evidence>
<organism evidence="1 2">
    <name type="scientific">Croceivirga radicis</name>
    <dbReference type="NCBI Taxonomy" id="1929488"/>
    <lineage>
        <taxon>Bacteria</taxon>
        <taxon>Pseudomonadati</taxon>
        <taxon>Bacteroidota</taxon>
        <taxon>Flavobacteriia</taxon>
        <taxon>Flavobacteriales</taxon>
        <taxon>Flavobacteriaceae</taxon>
        <taxon>Croceivirga</taxon>
    </lineage>
</organism>
<dbReference type="OrthoDB" id="839906at2"/>
<accession>A0A1V6LQA6</accession>
<evidence type="ECO:0000313" key="2">
    <source>
        <dbReference type="Proteomes" id="UP000191680"/>
    </source>
</evidence>
<comment type="caution">
    <text evidence="1">The sequence shown here is derived from an EMBL/GenBank/DDBJ whole genome shotgun (WGS) entry which is preliminary data.</text>
</comment>
<gene>
    <name evidence="1" type="ORF">BUL40_12050</name>
</gene>
<keyword evidence="2" id="KW-1185">Reference proteome</keyword>
<dbReference type="Proteomes" id="UP000191680">
    <property type="component" value="Unassembled WGS sequence"/>
</dbReference>